<dbReference type="EMBL" id="JAAVJC010000016">
    <property type="protein sequence ID" value="NJQ14131.1"/>
    <property type="molecule type" value="Genomic_DNA"/>
</dbReference>
<proteinExistence type="predicted"/>
<organism evidence="1 2">
    <name type="scientific">Streptomyces bohaiensis</name>
    <dbReference type="NCBI Taxonomy" id="1431344"/>
    <lineage>
        <taxon>Bacteria</taxon>
        <taxon>Bacillati</taxon>
        <taxon>Actinomycetota</taxon>
        <taxon>Actinomycetes</taxon>
        <taxon>Kitasatosporales</taxon>
        <taxon>Streptomycetaceae</taxon>
        <taxon>Streptomyces</taxon>
    </lineage>
</organism>
<accession>A0ABX1C4I8</accession>
<keyword evidence="2" id="KW-1185">Reference proteome</keyword>
<sequence length="69" mass="7678">MSVDLGCEKCAPGDELGERRCLSCPVVVTRLRRACRADLGRVVREWAIGETFLMLHQQITLFVGSGNAW</sequence>
<name>A0ABX1C4I8_9ACTN</name>
<reference evidence="1 2" key="1">
    <citation type="submission" date="2020-03" db="EMBL/GenBank/DDBJ databases">
        <title>Draft genome of Streptomyces sp. ventii, isolated from the Axial Seamount in the Pacific Ocean, and resequencing of the two type strains Streptomyces lonarensis strain NCL 716 and Streptomyces bohaiensis strain 11A07.</title>
        <authorList>
            <person name="Loughran R.M."/>
            <person name="Pfannmuller K.M."/>
            <person name="Wasson B.J."/>
            <person name="Deadmond M.C."/>
            <person name="Paddock B.E."/>
            <person name="Koyack M.J."/>
            <person name="Gallegos D.A."/>
            <person name="Mitchell E.A."/>
            <person name="Ushijima B."/>
            <person name="Saw J.H."/>
            <person name="Mcphail K.L."/>
            <person name="Videau P."/>
        </authorList>
    </citation>
    <scope>NUCLEOTIDE SEQUENCE [LARGE SCALE GENOMIC DNA]</scope>
    <source>
        <strain evidence="1 2">11A07</strain>
    </source>
</reference>
<evidence type="ECO:0000313" key="2">
    <source>
        <dbReference type="Proteomes" id="UP000727056"/>
    </source>
</evidence>
<gene>
    <name evidence="1" type="ORF">HCN52_04050</name>
</gene>
<comment type="caution">
    <text evidence="1">The sequence shown here is derived from an EMBL/GenBank/DDBJ whole genome shotgun (WGS) entry which is preliminary data.</text>
</comment>
<dbReference type="Proteomes" id="UP000727056">
    <property type="component" value="Unassembled WGS sequence"/>
</dbReference>
<evidence type="ECO:0000313" key="1">
    <source>
        <dbReference type="EMBL" id="NJQ14131.1"/>
    </source>
</evidence>
<dbReference type="RefSeq" id="WP_168086965.1">
    <property type="nucleotide sequence ID" value="NZ_BHZH01000035.1"/>
</dbReference>
<protein>
    <submittedName>
        <fullName evidence="1">Uncharacterized protein</fullName>
    </submittedName>
</protein>